<reference evidence="3 4" key="1">
    <citation type="submission" date="2014-03" db="EMBL/GenBank/DDBJ databases">
        <title>Draft Genome Sequences of Four Burkholderia Strains.</title>
        <authorList>
            <person name="Liu X.Y."/>
            <person name="Li C.X."/>
            <person name="Xu J.H."/>
        </authorList>
    </citation>
    <scope>NUCLEOTIDE SEQUENCE [LARGE SCALE GENOMIC DNA]</scope>
    <source>
        <strain evidence="3 4">DSM 50014</strain>
    </source>
</reference>
<protein>
    <submittedName>
        <fullName evidence="3">Uncharacterized protein</fullName>
    </submittedName>
</protein>
<evidence type="ECO:0000313" key="3">
    <source>
        <dbReference type="EMBL" id="KDR39406.1"/>
    </source>
</evidence>
<accession>A0A069PQ19</accession>
<sequence length="81" mass="8087">MKLKLLAVSGATLLAMAAGIAHAQSNQPAPSMGQPSMQQSNTQAADMSYGGTPAKGAYASGRSRSGGPCVVGLSCDIYQGN</sequence>
<feature type="region of interest" description="Disordered" evidence="1">
    <location>
        <begin position="24"/>
        <end position="49"/>
    </location>
</feature>
<feature type="chain" id="PRO_5007372475" evidence="2">
    <location>
        <begin position="24"/>
        <end position="81"/>
    </location>
</feature>
<feature type="compositionally biased region" description="Polar residues" evidence="1">
    <location>
        <begin position="24"/>
        <end position="45"/>
    </location>
</feature>
<dbReference type="EMBL" id="JFHC01000059">
    <property type="protein sequence ID" value="KDR39406.1"/>
    <property type="molecule type" value="Genomic_DNA"/>
</dbReference>
<evidence type="ECO:0000256" key="1">
    <source>
        <dbReference type="SAM" id="MobiDB-lite"/>
    </source>
</evidence>
<dbReference type="RefSeq" id="WP_035942493.1">
    <property type="nucleotide sequence ID" value="NZ_CADFFX010000006.1"/>
</dbReference>
<name>A0A069PQ19_9BURK</name>
<evidence type="ECO:0000256" key="2">
    <source>
        <dbReference type="SAM" id="SignalP"/>
    </source>
</evidence>
<keyword evidence="4" id="KW-1185">Reference proteome</keyword>
<keyword evidence="2" id="KW-0732">Signal</keyword>
<dbReference type="Proteomes" id="UP000027466">
    <property type="component" value="Unassembled WGS sequence"/>
</dbReference>
<proteinExistence type="predicted"/>
<organism evidence="3 4">
    <name type="scientific">Caballeronia glathei</name>
    <dbReference type="NCBI Taxonomy" id="60547"/>
    <lineage>
        <taxon>Bacteria</taxon>
        <taxon>Pseudomonadati</taxon>
        <taxon>Pseudomonadota</taxon>
        <taxon>Betaproteobacteria</taxon>
        <taxon>Burkholderiales</taxon>
        <taxon>Burkholderiaceae</taxon>
        <taxon>Caballeronia</taxon>
    </lineage>
</organism>
<gene>
    <name evidence="3" type="ORF">BG61_32050</name>
</gene>
<comment type="caution">
    <text evidence="3">The sequence shown here is derived from an EMBL/GenBank/DDBJ whole genome shotgun (WGS) entry which is preliminary data.</text>
</comment>
<dbReference type="AlphaFoldDB" id="A0A069PQ19"/>
<evidence type="ECO:0000313" key="4">
    <source>
        <dbReference type="Proteomes" id="UP000027466"/>
    </source>
</evidence>
<feature type="signal peptide" evidence="2">
    <location>
        <begin position="1"/>
        <end position="23"/>
    </location>
</feature>